<feature type="transmembrane region" description="Helical" evidence="1">
    <location>
        <begin position="983"/>
        <end position="1008"/>
    </location>
</feature>
<dbReference type="Gene3D" id="3.30.70.1440">
    <property type="entry name" value="Multidrug efflux transporter AcrB pore domain"/>
    <property type="match status" value="1"/>
</dbReference>
<dbReference type="SUPFAM" id="SSF82866">
    <property type="entry name" value="Multidrug efflux transporter AcrB transmembrane domain"/>
    <property type="match status" value="2"/>
</dbReference>
<feature type="transmembrane region" description="Helical" evidence="1">
    <location>
        <begin position="363"/>
        <end position="380"/>
    </location>
</feature>
<dbReference type="PRINTS" id="PR00702">
    <property type="entry name" value="ACRIFLAVINRP"/>
</dbReference>
<keyword evidence="3" id="KW-1185">Reference proteome</keyword>
<keyword evidence="1" id="KW-0812">Transmembrane</keyword>
<dbReference type="SUPFAM" id="SSF82693">
    <property type="entry name" value="Multidrug efflux transporter AcrB pore domain, PN1, PN2, PC1 and PC2 subdomains"/>
    <property type="match status" value="3"/>
</dbReference>
<dbReference type="Gene3D" id="3.30.70.1430">
    <property type="entry name" value="Multidrug efflux transporter AcrB pore domain"/>
    <property type="match status" value="2"/>
</dbReference>
<reference evidence="2 3" key="1">
    <citation type="submission" date="2019-01" db="EMBL/GenBank/DDBJ databases">
        <title>Lacibacter sp. strain TTM-7.</title>
        <authorList>
            <person name="Chen W.-M."/>
        </authorList>
    </citation>
    <scope>NUCLEOTIDE SEQUENCE [LARGE SCALE GENOMIC DNA]</scope>
    <source>
        <strain evidence="2 3">TTM-7</strain>
    </source>
</reference>
<keyword evidence="1" id="KW-0472">Membrane</keyword>
<dbReference type="GO" id="GO:0005886">
    <property type="term" value="C:plasma membrane"/>
    <property type="evidence" value="ECO:0007669"/>
    <property type="project" value="TreeGrafter"/>
</dbReference>
<dbReference type="FunFam" id="3.30.70.1430:FF:000001">
    <property type="entry name" value="Efflux pump membrane transporter"/>
    <property type="match status" value="1"/>
</dbReference>
<dbReference type="Pfam" id="PF00873">
    <property type="entry name" value="ACR_tran"/>
    <property type="match status" value="1"/>
</dbReference>
<feature type="transmembrane region" description="Helical" evidence="1">
    <location>
        <begin position="12"/>
        <end position="32"/>
    </location>
</feature>
<evidence type="ECO:0000313" key="2">
    <source>
        <dbReference type="EMBL" id="RXK58382.1"/>
    </source>
</evidence>
<dbReference type="Gene3D" id="3.30.70.1320">
    <property type="entry name" value="Multidrug efflux transporter AcrB pore domain like"/>
    <property type="match status" value="1"/>
</dbReference>
<name>A0A4Q1CFE5_9BACT</name>
<dbReference type="AlphaFoldDB" id="A0A4Q1CFE5"/>
<feature type="transmembrane region" description="Helical" evidence="1">
    <location>
        <begin position="386"/>
        <end position="411"/>
    </location>
</feature>
<dbReference type="Gene3D" id="1.20.1640.10">
    <property type="entry name" value="Multidrug efflux transporter AcrB transmembrane domain"/>
    <property type="match status" value="2"/>
</dbReference>
<dbReference type="EMBL" id="SDHW01000006">
    <property type="protein sequence ID" value="RXK58382.1"/>
    <property type="molecule type" value="Genomic_DNA"/>
</dbReference>
<keyword evidence="1" id="KW-1133">Transmembrane helix</keyword>
<dbReference type="Proteomes" id="UP000290204">
    <property type="component" value="Unassembled WGS sequence"/>
</dbReference>
<feature type="transmembrane region" description="Helical" evidence="1">
    <location>
        <begin position="338"/>
        <end position="356"/>
    </location>
</feature>
<dbReference type="PANTHER" id="PTHR32063:SF28">
    <property type="entry name" value="BLR2861 PROTEIN"/>
    <property type="match status" value="1"/>
</dbReference>
<dbReference type="RefSeq" id="WP_129132182.1">
    <property type="nucleotide sequence ID" value="NZ_SDHW01000006.1"/>
</dbReference>
<sequence length="1032" mass="113830">MTISELSLKRPVLAIVMNIMIVLFGVIGFRFLGIRDYPAIDPPNISVRTSYPGANADVIESQITEPLEKAINGIAGVKNITSSSSQGNSNINVEFELGFNLEEAANDVRDKVSQTARSLPSDLDAPPVVTKADASSDPILSMTIQSESRNPLQVTEYATNNLLERIQTIPGVSNVMIWGEKRYAMRVWFEPDKLLAYNLTAKDVQAALQRENLELPSGKISGNSMELTVRTFGRLSTEEDFNNLIVKNVEGRDIKLKDVGQAILGPENEESVLKESGIPMIALAIVPQPGSNYVAIADEFYKRYEQIKKEVPSDIKLDVGMDQTKFVRKSIAEVEETLVLSFALVVLIIFLFFRDWIVAIRPLIDIPVSLIGAFFIMYLSGFTINVLTLLAIVLATGLVVDDGIVVTENIFKKMEQGMDKYKAAREGSNEIYFAVIATSITLAVVFLPIIFLEGFVGRLFREFGIVVAGAVLISAFVSLTLTPVLNVYLTRKGGMKHGWFYRVTEPFFRAMENGYHKALVAFMRVRWVAWVLIIACGVMIYMIGGKLQSELAPMEDRSQFRLQVSAPEGTSYDAMDAYIDKLNQLVMDSVPETKVLISVTAPGFTGAGSVNSGFVRSLLVDPNERTRSQQQIVDVINRNLPKYNEGRAFAIQEQTISVNRRGGLPVAFVIQNNNFDKLKAILPKFLEEAQKNPAFNSVDVDLKFNKPELRLNIDRLRASELGVSVTDISELMQLSLSNRRLGYFIKDGKQYQVIGQVLRDDRDDPTDLKNLFVRNASGQMISVDQFVSFEEETTPPTLYHFNRYKSATISAGLAPGKTIGDGIKEMQAIADKLLDESFNTALSGNSRDFAESSGNTFFAFGLALILIFLVLAAQFESFIDPIVIMVTVPLAIAGALFSLWLFDQTINIFSQIGMIMLIGLVTKNGILIVEFANQKKHGGMLKKPAVIEAATMRLRPILMTSLAMALGALPLALSLGAASTSRIPLGIVIVGGIMFSLILTLFVIPAMYSYLSSKKIKVNEEETATVISNLAD</sequence>
<feature type="transmembrane region" description="Helical" evidence="1">
    <location>
        <begin position="431"/>
        <end position="451"/>
    </location>
</feature>
<evidence type="ECO:0000313" key="3">
    <source>
        <dbReference type="Proteomes" id="UP000290204"/>
    </source>
</evidence>
<dbReference type="OrthoDB" id="9757876at2"/>
<comment type="caution">
    <text evidence="2">The sequence shown here is derived from an EMBL/GenBank/DDBJ whole genome shotgun (WGS) entry which is preliminary data.</text>
</comment>
<dbReference type="GO" id="GO:0042910">
    <property type="term" value="F:xenobiotic transmembrane transporter activity"/>
    <property type="evidence" value="ECO:0007669"/>
    <property type="project" value="TreeGrafter"/>
</dbReference>
<dbReference type="InterPro" id="IPR027463">
    <property type="entry name" value="AcrB_DN_DC_subdom"/>
</dbReference>
<dbReference type="PANTHER" id="PTHR32063">
    <property type="match status" value="1"/>
</dbReference>
<dbReference type="SUPFAM" id="SSF82714">
    <property type="entry name" value="Multidrug efflux transporter AcrB TolC docking domain, DN and DC subdomains"/>
    <property type="match status" value="2"/>
</dbReference>
<feature type="transmembrane region" description="Helical" evidence="1">
    <location>
        <begin position="908"/>
        <end position="933"/>
    </location>
</feature>
<feature type="transmembrane region" description="Helical" evidence="1">
    <location>
        <begin position="882"/>
        <end position="902"/>
    </location>
</feature>
<protein>
    <submittedName>
        <fullName evidence="2">Efflux RND transporter permease subunit</fullName>
    </submittedName>
</protein>
<dbReference type="InterPro" id="IPR001036">
    <property type="entry name" value="Acrflvin-R"/>
</dbReference>
<dbReference type="Gene3D" id="3.30.2090.10">
    <property type="entry name" value="Multidrug efflux transporter AcrB TolC docking domain, DN and DC subdomains"/>
    <property type="match status" value="2"/>
</dbReference>
<feature type="transmembrane region" description="Helical" evidence="1">
    <location>
        <begin position="954"/>
        <end position="977"/>
    </location>
</feature>
<feature type="transmembrane region" description="Helical" evidence="1">
    <location>
        <begin position="527"/>
        <end position="544"/>
    </location>
</feature>
<gene>
    <name evidence="2" type="ORF">ESA94_17225</name>
</gene>
<feature type="transmembrane region" description="Helical" evidence="1">
    <location>
        <begin position="857"/>
        <end position="875"/>
    </location>
</feature>
<proteinExistence type="predicted"/>
<organism evidence="2 3">
    <name type="scientific">Lacibacter luteus</name>
    <dbReference type="NCBI Taxonomy" id="2508719"/>
    <lineage>
        <taxon>Bacteria</taxon>
        <taxon>Pseudomonadati</taxon>
        <taxon>Bacteroidota</taxon>
        <taxon>Chitinophagia</taxon>
        <taxon>Chitinophagales</taxon>
        <taxon>Chitinophagaceae</taxon>
        <taxon>Lacibacter</taxon>
    </lineage>
</organism>
<accession>A0A4Q1CFE5</accession>
<evidence type="ECO:0000256" key="1">
    <source>
        <dbReference type="SAM" id="Phobius"/>
    </source>
</evidence>
<feature type="transmembrane region" description="Helical" evidence="1">
    <location>
        <begin position="463"/>
        <end position="489"/>
    </location>
</feature>